<dbReference type="RefSeq" id="WP_019442220.1">
    <property type="nucleotide sequence ID" value="NZ_ALOE01000027.1"/>
</dbReference>
<evidence type="ECO:0000313" key="2">
    <source>
        <dbReference type="Proteomes" id="UP000327424"/>
    </source>
</evidence>
<dbReference type="AlphaFoldDB" id="A0A5J6WFM9"/>
<gene>
    <name evidence="1" type="ORF">FR932_00035</name>
</gene>
<dbReference type="EMBL" id="CP044398">
    <property type="protein sequence ID" value="QFI36314.1"/>
    <property type="molecule type" value="Genomic_DNA"/>
</dbReference>
<accession>A0A5J6WFM9</accession>
<geneLocation type="plasmid" evidence="1 2">
    <name>unnamed1</name>
</geneLocation>
<sequence>MRNIYRNSYIKTLTAAEINSNVSHQHELHGVLPLTYILGKDDLRKIPVNFIMPSINLTVSGTITWYDSRRNQSHRSPEYRFYYTDNEVMRLANTGDNIQIAVTQNGDLDVIVHTNVQHQYNTWTEE</sequence>
<keyword evidence="2" id="KW-1185">Reference proteome</keyword>
<dbReference type="Proteomes" id="UP000327424">
    <property type="component" value="Plasmid unnamed1"/>
</dbReference>
<dbReference type="OrthoDB" id="9797574at2"/>
<keyword evidence="1" id="KW-0614">Plasmid</keyword>
<proteinExistence type="predicted"/>
<evidence type="ECO:0000313" key="1">
    <source>
        <dbReference type="EMBL" id="QFI36314.1"/>
    </source>
</evidence>
<organism evidence="1 2">
    <name type="scientific">Moritella marina ATCC 15381</name>
    <dbReference type="NCBI Taxonomy" id="1202962"/>
    <lineage>
        <taxon>Bacteria</taxon>
        <taxon>Pseudomonadati</taxon>
        <taxon>Pseudomonadota</taxon>
        <taxon>Gammaproteobacteria</taxon>
        <taxon>Alteromonadales</taxon>
        <taxon>Moritellaceae</taxon>
        <taxon>Moritella</taxon>
    </lineage>
</organism>
<dbReference type="KEGG" id="mmaa:FR932_00035"/>
<name>A0A5J6WFM9_MORMI</name>
<protein>
    <submittedName>
        <fullName evidence="1">Uncharacterized protein</fullName>
    </submittedName>
</protein>
<reference evidence="1 2" key="1">
    <citation type="submission" date="2019-09" db="EMBL/GenBank/DDBJ databases">
        <title>Hybrid Assembly of the complete Genome of the Deep-Sea Bacterium Moritella marina from long Nanopore and Illumina reads.</title>
        <authorList>
            <person name="Magin S."/>
            <person name="Georgoulis A."/>
            <person name="Papadimitriou K."/>
            <person name="Iliakis G."/>
            <person name="Vorgias C.E."/>
        </authorList>
    </citation>
    <scope>NUCLEOTIDE SEQUENCE [LARGE SCALE GENOMIC DNA]</scope>
    <source>
        <strain evidence="1 2">MP-1</strain>
        <plasmid evidence="1 2">unnamed1</plasmid>
    </source>
</reference>